<evidence type="ECO:0000313" key="1">
    <source>
        <dbReference type="EMBL" id="AKU69100.1"/>
    </source>
</evidence>
<dbReference type="Proteomes" id="UP000682005">
    <property type="component" value="Chromosome 1"/>
</dbReference>
<reference evidence="2 4" key="2">
    <citation type="submission" date="2021-03" db="EMBL/GenBank/DDBJ databases">
        <title>Human Oral Microbial Genomes.</title>
        <authorList>
            <person name="Johnston C.D."/>
            <person name="Chen T."/>
            <person name="Dewhirst F.E."/>
        </authorList>
    </citation>
    <scope>NUCLEOTIDE SEQUENCE [LARGE SCALE GENOMIC DNA]</scope>
    <source>
        <strain evidence="2 4">W1435</strain>
    </source>
</reference>
<name>A0A0K1NJA0_9BACT</name>
<dbReference type="Proteomes" id="UP000060345">
    <property type="component" value="Chromosome 1"/>
</dbReference>
<organism evidence="1 3">
    <name type="scientific">Prevotella fusca JCM 17724</name>
    <dbReference type="NCBI Taxonomy" id="1236517"/>
    <lineage>
        <taxon>Bacteria</taxon>
        <taxon>Pseudomonadati</taxon>
        <taxon>Bacteroidota</taxon>
        <taxon>Bacteroidia</taxon>
        <taxon>Bacteroidales</taxon>
        <taxon>Prevotellaceae</taxon>
        <taxon>Prevotella</taxon>
    </lineage>
</organism>
<dbReference type="EMBL" id="CP072370">
    <property type="protein sequence ID" value="QUB86725.1"/>
    <property type="molecule type" value="Genomic_DNA"/>
</dbReference>
<evidence type="ECO:0000313" key="2">
    <source>
        <dbReference type="EMBL" id="QUB86725.1"/>
    </source>
</evidence>
<proteinExistence type="predicted"/>
<protein>
    <submittedName>
        <fullName evidence="1">Uncharacterized protein</fullName>
    </submittedName>
</protein>
<reference evidence="1 3" key="1">
    <citation type="submission" date="2015-07" db="EMBL/GenBank/DDBJ databases">
        <authorList>
            <person name="Noorani M."/>
        </authorList>
    </citation>
    <scope>NUCLEOTIDE SEQUENCE [LARGE SCALE GENOMIC DNA]</scope>
    <source>
        <strain evidence="1 3">W1435</strain>
    </source>
</reference>
<evidence type="ECO:0000313" key="3">
    <source>
        <dbReference type="Proteomes" id="UP000060345"/>
    </source>
</evidence>
<keyword evidence="4" id="KW-1185">Reference proteome</keyword>
<accession>A0A0K1NJA0</accession>
<dbReference type="Pfam" id="PF19494">
    <property type="entry name" value="DUF6029"/>
    <property type="match status" value="1"/>
</dbReference>
<gene>
    <name evidence="1" type="ORF">ADJ77_04550</name>
    <name evidence="2" type="ORF">J5A51_11670</name>
</gene>
<evidence type="ECO:0000313" key="4">
    <source>
        <dbReference type="Proteomes" id="UP000682005"/>
    </source>
</evidence>
<dbReference type="STRING" id="1236517.ADJ77_04550"/>
<dbReference type="RefSeq" id="WP_050696077.1">
    <property type="nucleotide sequence ID" value="NZ_CP012074.1"/>
</dbReference>
<dbReference type="EMBL" id="CP012074">
    <property type="protein sequence ID" value="AKU69100.1"/>
    <property type="molecule type" value="Genomic_DNA"/>
</dbReference>
<dbReference type="KEGG" id="pfus:ADJ77_04550"/>
<dbReference type="AlphaFoldDB" id="A0A0K1NJA0"/>
<sequence length="543" mass="61551">MKTYILIGLLAGIGNVSLCAQEQSDKLRLSGSIQSDILLPEKDDKTGADTPDGRFLTNTYLDLKATSRYVEAGARLEYLKHPLPGYENDFKGWGVPYAYLKGRYKNAELTLGSFYEQFGSGFILRSYEERSLGVDNSLQGVRLSYRPWSGIAIKALTGRQRRYWNHNKSWMTGADVEWSIDEHCKFLRQHNTYVTLGVSYVNKYEKDEVIMTDPTHRLHLPLYVNAFDVRLRVQHRAFNVLAEMAMKSQDPSHDNGYIYRNGYVAMLSGSYSKRGMSLLLQAKRSTNMAFRSSRSMEGSSSFVNHLPPFTMEHTYTLAALYPYATRPEGEWAYQAMAAYTFPKGSMMGGKYGTTAKVNFSHVHSVRRNDTGDSGTDGYGSPFWVWGASTYYQDIDVQLEKRLCKDTKLNLMYMNQRYNQTLLEGHGGMLRSHIFVADVKQKLAPKTTLRVEGQYLSSKDGDKDWAFGLAELSLAPHWMLTVSDLYNVGNTHVHYYQGYVTYSGGAHRLQLGYGRTRAGFNCSGGVCRYIPATKGLTLSYNYNF</sequence>
<dbReference type="eggNOG" id="ENOG502Z85N">
    <property type="taxonomic scope" value="Bacteria"/>
</dbReference>
<dbReference type="InterPro" id="IPR046070">
    <property type="entry name" value="DUF6029"/>
</dbReference>